<sequence length="275" mass="30167">MKKIFVFIAILSSSFTFSQSPWTQEKGKFYTQLSFSTISNYDEVFGDPEYQTDREITDNTLQFYGEYGLSSKTTLLLNLPIKFIKTGDAVNGTAFITEDSKSAFGNISLGVKHQFYNKKWIISGQLNLEANTGSFEAASGIRTGQDAWTFTPTINIGRSFDKFYVQAFTGIDLKTNNYSNNFKIGGEIGTKVHSKIWLVGFVDIVSSFNDGDVNLPLSNLGTALYVNNQEYGAFGLKAIGELNSAFGGILSFGGAFSGNNVAKQAAISVGVYHKF</sequence>
<dbReference type="Proteomes" id="UP000619238">
    <property type="component" value="Unassembled WGS sequence"/>
</dbReference>
<dbReference type="InterPro" id="IPR025737">
    <property type="entry name" value="FApF"/>
</dbReference>
<evidence type="ECO:0000313" key="2">
    <source>
        <dbReference type="EMBL" id="MBC8755389.1"/>
    </source>
</evidence>
<reference evidence="2 3" key="1">
    <citation type="submission" date="2020-07" db="EMBL/GenBank/DDBJ databases">
        <title>Description of Kordia aestuariivivens sp. nov., isolated from a tidal flat.</title>
        <authorList>
            <person name="Park S."/>
            <person name="Yoon J.-H."/>
        </authorList>
    </citation>
    <scope>NUCLEOTIDE SEQUENCE [LARGE SCALE GENOMIC DNA]</scope>
    <source>
        <strain evidence="2 3">YSTF-M3</strain>
    </source>
</reference>
<evidence type="ECO:0008006" key="4">
    <source>
        <dbReference type="Google" id="ProtNLM"/>
    </source>
</evidence>
<dbReference type="EMBL" id="JACGWS010000006">
    <property type="protein sequence ID" value="MBC8755389.1"/>
    <property type="molecule type" value="Genomic_DNA"/>
</dbReference>
<feature type="chain" id="PRO_5045832866" description="Transporter" evidence="1">
    <location>
        <begin position="19"/>
        <end position="275"/>
    </location>
</feature>
<keyword evidence="1" id="KW-0732">Signal</keyword>
<dbReference type="RefSeq" id="WP_187562434.1">
    <property type="nucleotide sequence ID" value="NZ_JACGWS010000006.1"/>
</dbReference>
<feature type="signal peptide" evidence="1">
    <location>
        <begin position="1"/>
        <end position="18"/>
    </location>
</feature>
<dbReference type="Pfam" id="PF13557">
    <property type="entry name" value="Phenol_MetA_deg"/>
    <property type="match status" value="1"/>
</dbReference>
<name>A0ABR7QAP7_9FLAO</name>
<comment type="caution">
    <text evidence="2">The sequence shown here is derived from an EMBL/GenBank/DDBJ whole genome shotgun (WGS) entry which is preliminary data.</text>
</comment>
<evidence type="ECO:0000256" key="1">
    <source>
        <dbReference type="SAM" id="SignalP"/>
    </source>
</evidence>
<gene>
    <name evidence="2" type="ORF">H2O64_11930</name>
</gene>
<organism evidence="2 3">
    <name type="scientific">Kordia aestuariivivens</name>
    <dbReference type="NCBI Taxonomy" id="2759037"/>
    <lineage>
        <taxon>Bacteria</taxon>
        <taxon>Pseudomonadati</taxon>
        <taxon>Bacteroidota</taxon>
        <taxon>Flavobacteriia</taxon>
        <taxon>Flavobacteriales</taxon>
        <taxon>Flavobacteriaceae</taxon>
        <taxon>Kordia</taxon>
    </lineage>
</organism>
<protein>
    <recommendedName>
        <fullName evidence="4">Transporter</fullName>
    </recommendedName>
</protein>
<proteinExistence type="predicted"/>
<accession>A0ABR7QAP7</accession>
<keyword evidence="3" id="KW-1185">Reference proteome</keyword>
<evidence type="ECO:0000313" key="3">
    <source>
        <dbReference type="Proteomes" id="UP000619238"/>
    </source>
</evidence>